<keyword evidence="3" id="KW-1185">Reference proteome</keyword>
<reference evidence="2 3" key="1">
    <citation type="submission" date="2020-10" db="EMBL/GenBank/DDBJ databases">
        <title>Sequencing the genomes of 1000 actinobacteria strains.</title>
        <authorList>
            <person name="Klenk H.-P."/>
        </authorList>
    </citation>
    <scope>NUCLEOTIDE SEQUENCE [LARGE SCALE GENOMIC DNA]</scope>
    <source>
        <strain evidence="2 3">DSM 43173</strain>
    </source>
</reference>
<gene>
    <name evidence="2" type="ORF">H4W80_006111</name>
</gene>
<dbReference type="Proteomes" id="UP000633509">
    <property type="component" value="Unassembled WGS sequence"/>
</dbReference>
<name>A0ABR9M4L4_9ACTN</name>
<evidence type="ECO:0000313" key="2">
    <source>
        <dbReference type="EMBL" id="MBE1587853.1"/>
    </source>
</evidence>
<evidence type="ECO:0000313" key="3">
    <source>
        <dbReference type="Proteomes" id="UP000633509"/>
    </source>
</evidence>
<evidence type="ECO:0000256" key="1">
    <source>
        <dbReference type="SAM" id="MobiDB-lite"/>
    </source>
</evidence>
<accession>A0ABR9M4L4</accession>
<sequence>MATANGDGHRGGWRSNDPDVLRSVVKTMSEADTLRGAPYGECSNERTSARNGYRRRAWDIRAGTVHRRSPSCAQAHTSPIGSALRVDELVGQPASSTSPKARSAGTEAVGVFLDRTAIIRLVSAVLAEQSDERVEARRYMGLDVPAKARLRFVPGDTPAPAPIPQPLTD</sequence>
<comment type="caution">
    <text evidence="2">The sequence shown here is derived from an EMBL/GenBank/DDBJ whole genome shotgun (WGS) entry which is preliminary data.</text>
</comment>
<protein>
    <submittedName>
        <fullName evidence="2">Transposase-like protein</fullName>
    </submittedName>
</protein>
<organism evidence="2 3">
    <name type="scientific">Nonomuraea angiospora</name>
    <dbReference type="NCBI Taxonomy" id="46172"/>
    <lineage>
        <taxon>Bacteria</taxon>
        <taxon>Bacillati</taxon>
        <taxon>Actinomycetota</taxon>
        <taxon>Actinomycetes</taxon>
        <taxon>Streptosporangiales</taxon>
        <taxon>Streptosporangiaceae</taxon>
        <taxon>Nonomuraea</taxon>
    </lineage>
</organism>
<proteinExistence type="predicted"/>
<dbReference type="EMBL" id="JADBEK010000001">
    <property type="protein sequence ID" value="MBE1587853.1"/>
    <property type="molecule type" value="Genomic_DNA"/>
</dbReference>
<feature type="region of interest" description="Disordered" evidence="1">
    <location>
        <begin position="1"/>
        <end position="20"/>
    </location>
</feature>